<dbReference type="NCBIfam" id="TIGR00109">
    <property type="entry name" value="hemH"/>
    <property type="match status" value="1"/>
</dbReference>
<keyword evidence="1" id="KW-0350">Heme biosynthesis</keyword>
<name>A0ABU3BPG6_9BACT</name>
<keyword evidence="1" id="KW-0963">Cytoplasm</keyword>
<keyword evidence="1" id="KW-0456">Lyase</keyword>
<evidence type="ECO:0000256" key="1">
    <source>
        <dbReference type="HAMAP-Rule" id="MF_00323"/>
    </source>
</evidence>
<evidence type="ECO:0000313" key="3">
    <source>
        <dbReference type="EMBL" id="MDT0631186.1"/>
    </source>
</evidence>
<keyword evidence="4" id="KW-1185">Reference proteome</keyword>
<dbReference type="PANTHER" id="PTHR11108">
    <property type="entry name" value="FERROCHELATASE"/>
    <property type="match status" value="1"/>
</dbReference>
<keyword evidence="1" id="KW-0479">Metal-binding</keyword>
<evidence type="ECO:0000256" key="2">
    <source>
        <dbReference type="RuleBase" id="RU004185"/>
    </source>
</evidence>
<comment type="catalytic activity">
    <reaction evidence="1">
        <text>heme b + 2 H(+) = protoporphyrin IX + Fe(2+)</text>
        <dbReference type="Rhea" id="RHEA:22584"/>
        <dbReference type="ChEBI" id="CHEBI:15378"/>
        <dbReference type="ChEBI" id="CHEBI:29033"/>
        <dbReference type="ChEBI" id="CHEBI:57306"/>
        <dbReference type="ChEBI" id="CHEBI:60344"/>
        <dbReference type="EC" id="4.98.1.1"/>
    </reaction>
</comment>
<dbReference type="Pfam" id="PF00762">
    <property type="entry name" value="Ferrochelatase"/>
    <property type="match status" value="1"/>
</dbReference>
<comment type="caution">
    <text evidence="3">The sequence shown here is derived from an EMBL/GenBank/DDBJ whole genome shotgun (WGS) entry which is preliminary data.</text>
</comment>
<dbReference type="CDD" id="cd03411">
    <property type="entry name" value="Ferrochelatase_N"/>
    <property type="match status" value="1"/>
</dbReference>
<comment type="function">
    <text evidence="1">Catalyzes the ferrous insertion into protoporphyrin IX.</text>
</comment>
<protein>
    <recommendedName>
        <fullName evidence="1">Ferrochelatase</fullName>
        <ecNumber evidence="1">4.98.1.1</ecNumber>
    </recommendedName>
    <alternativeName>
        <fullName evidence="1">Heme synthase</fullName>
    </alternativeName>
    <alternativeName>
        <fullName evidence="1">Protoheme ferro-lyase</fullName>
    </alternativeName>
</protein>
<reference evidence="3 4" key="1">
    <citation type="submission" date="2023-09" db="EMBL/GenBank/DDBJ databases">
        <authorList>
            <person name="Rey-Velasco X."/>
        </authorList>
    </citation>
    <scope>NUCLEOTIDE SEQUENCE [LARGE SCALE GENOMIC DNA]</scope>
    <source>
        <strain evidence="3 4">F394</strain>
    </source>
</reference>
<dbReference type="Gene3D" id="3.40.50.1400">
    <property type="match status" value="2"/>
</dbReference>
<accession>A0ABU3BPG6</accession>
<dbReference type="EC" id="4.98.1.1" evidence="1"/>
<dbReference type="Proteomes" id="UP001267426">
    <property type="component" value="Unassembled WGS sequence"/>
</dbReference>
<dbReference type="PANTHER" id="PTHR11108:SF1">
    <property type="entry name" value="FERROCHELATASE, MITOCHONDRIAL"/>
    <property type="match status" value="1"/>
</dbReference>
<feature type="binding site" evidence="1">
    <location>
        <position position="234"/>
    </location>
    <ligand>
        <name>Fe(2+)</name>
        <dbReference type="ChEBI" id="CHEBI:29033"/>
    </ligand>
</feature>
<comment type="pathway">
    <text evidence="1">Porphyrin-containing compound metabolism; protoheme biosynthesis; protoheme from protoporphyrin-IX: step 1/1.</text>
</comment>
<keyword evidence="1" id="KW-0627">Porphyrin biosynthesis</keyword>
<evidence type="ECO:0000313" key="4">
    <source>
        <dbReference type="Proteomes" id="UP001267426"/>
    </source>
</evidence>
<dbReference type="RefSeq" id="WP_311662528.1">
    <property type="nucleotide sequence ID" value="NZ_JAVRHT010000009.1"/>
</dbReference>
<dbReference type="InterPro" id="IPR001015">
    <property type="entry name" value="Ferrochelatase"/>
</dbReference>
<gene>
    <name evidence="1 3" type="primary">hemH</name>
    <name evidence="3" type="ORF">RM540_05425</name>
</gene>
<feature type="binding site" evidence="1">
    <location>
        <position position="316"/>
    </location>
    <ligand>
        <name>Fe(2+)</name>
        <dbReference type="ChEBI" id="CHEBI:29033"/>
    </ligand>
</feature>
<comment type="subcellular location">
    <subcellularLocation>
        <location evidence="1">Cytoplasm</location>
    </subcellularLocation>
</comment>
<dbReference type="EMBL" id="JAVRHT010000009">
    <property type="protein sequence ID" value="MDT0631186.1"/>
    <property type="molecule type" value="Genomic_DNA"/>
</dbReference>
<dbReference type="SUPFAM" id="SSF53800">
    <property type="entry name" value="Chelatase"/>
    <property type="match status" value="1"/>
</dbReference>
<comment type="similarity">
    <text evidence="1 2">Belongs to the ferrochelatase family.</text>
</comment>
<keyword evidence="1" id="KW-0408">Iron</keyword>
<sequence>MTPFEYLRRFRPDRATLTGEAFELGALAVEPGSTVGVVLMGLGGPSRPEEAVPFLYSRLMDPAEVELRVPQFARHRAARLLARRRGRRLAQAFELIGGASPLRRHAEEQARALQRVLSEGYDRSAGVDFRVYVAMRHGEPSMEAARAQMAEDAVTKVVLLPLQPHFSAATTGSSLAYWSALEDEPAADHWPTTLVRDYAGHPKLVHALSERIDEGLQRFPREVRDRVQILFAAHGAQRRHLTALDDPYCCQVQATVEAVLEARAEPERSVGVAFETPLGAGRPVGPTVDDALDDLASDGSSAVLVVPVSFISDRVETAFDLDVTARGRAAGRGVSHFEVTSGLNCHALLIDALAESVAGHVRPASDGPRAPVPPAPSRSTCAVCGRAVPAREWPDAAPHLTPRQRTAA</sequence>
<dbReference type="HAMAP" id="MF_00323">
    <property type="entry name" value="Ferrochelatase"/>
    <property type="match status" value="1"/>
</dbReference>
<dbReference type="InterPro" id="IPR033659">
    <property type="entry name" value="Ferrochelatase_N"/>
</dbReference>
<organism evidence="3 4">
    <name type="scientific">Rubrivirga litoralis</name>
    <dbReference type="NCBI Taxonomy" id="3075598"/>
    <lineage>
        <taxon>Bacteria</taxon>
        <taxon>Pseudomonadati</taxon>
        <taxon>Rhodothermota</taxon>
        <taxon>Rhodothermia</taxon>
        <taxon>Rhodothermales</taxon>
        <taxon>Rubricoccaceae</taxon>
        <taxon>Rubrivirga</taxon>
    </lineage>
</organism>
<proteinExistence type="inferred from homology"/>